<evidence type="ECO:0000313" key="1">
    <source>
        <dbReference type="WBParaSite" id="ECPE_0001419501-mRNA-1"/>
    </source>
</evidence>
<accession>A0A183B4M0</accession>
<name>A0A183B4M0_9TREM</name>
<dbReference type="AlphaFoldDB" id="A0A183B4M0"/>
<dbReference type="WBParaSite" id="ECPE_0001419501-mRNA-1">
    <property type="protein sequence ID" value="ECPE_0001419501-mRNA-1"/>
    <property type="gene ID" value="ECPE_0001419501"/>
</dbReference>
<sequence>LTVLEPVEPVIDPRKPRTFTCVLLVGTQTPNAIQNETRWLRNTTKGLELLATNKIRVSVYTKPGVYQPRCVSSRIQLDVFKEINFFVYLNQSKPDARALHLCYAFYHQYNYVPSALMMALMQIHGHTPPPSAGRAIMLVPEPRKPFYVFGENTSVSFRMAYIDAETDLLTFMNRTDLSCLIRAPMYWEVWKNQSPFYFRGNLLALNVSETFRYSGFYRVQCQLFDGTLDRNTEIQLINPKDVYLEVIRPEYNQHSPNLTGNYECLLVGKIGLDLYTVKKEPVWKQIRGSYVNIINNTLVVDKDTGSGQHEVECVYEEVGIRLNHTVRFTYFRESRFHAIYCPIALVQFHLD</sequence>
<protein>
    <submittedName>
        <fullName evidence="1">Ig-like domain-containing protein</fullName>
    </submittedName>
</protein>
<proteinExistence type="predicted"/>
<reference evidence="1" key="1">
    <citation type="submission" date="2016-06" db="UniProtKB">
        <authorList>
            <consortium name="WormBaseParasite"/>
        </authorList>
    </citation>
    <scope>IDENTIFICATION</scope>
</reference>
<organism evidence="1">
    <name type="scientific">Echinostoma caproni</name>
    <dbReference type="NCBI Taxonomy" id="27848"/>
    <lineage>
        <taxon>Eukaryota</taxon>
        <taxon>Metazoa</taxon>
        <taxon>Spiralia</taxon>
        <taxon>Lophotrochozoa</taxon>
        <taxon>Platyhelminthes</taxon>
        <taxon>Trematoda</taxon>
        <taxon>Digenea</taxon>
        <taxon>Plagiorchiida</taxon>
        <taxon>Echinostomata</taxon>
        <taxon>Echinostomatoidea</taxon>
        <taxon>Echinostomatidae</taxon>
        <taxon>Echinostoma</taxon>
    </lineage>
</organism>